<dbReference type="EC" id="6.5.1.-" evidence="10"/>
<evidence type="ECO:0000256" key="4">
    <source>
        <dbReference type="ARBA" id="ARBA00022800"/>
    </source>
</evidence>
<dbReference type="InterPro" id="IPR001233">
    <property type="entry name" value="RtcB"/>
</dbReference>
<dbReference type="GO" id="GO:0042245">
    <property type="term" value="P:RNA repair"/>
    <property type="evidence" value="ECO:0007669"/>
    <property type="project" value="UniProtKB-KW"/>
</dbReference>
<dbReference type="Pfam" id="PF01139">
    <property type="entry name" value="RtcB"/>
    <property type="match status" value="1"/>
</dbReference>
<dbReference type="AlphaFoldDB" id="A0A538UDC8"/>
<dbReference type="SUPFAM" id="SSF103365">
    <property type="entry name" value="Hypothetical protein PH1602"/>
    <property type="match status" value="1"/>
</dbReference>
<dbReference type="GO" id="GO:0005525">
    <property type="term" value="F:GTP binding"/>
    <property type="evidence" value="ECO:0007669"/>
    <property type="project" value="UniProtKB-KW"/>
</dbReference>
<dbReference type="Gene3D" id="3.90.1860.10">
    <property type="entry name" value="tRNA-splicing ligase RtcB"/>
    <property type="match status" value="1"/>
</dbReference>
<accession>A0A538UDC8</accession>
<dbReference type="GO" id="GO:0006396">
    <property type="term" value="P:RNA processing"/>
    <property type="evidence" value="ECO:0007669"/>
    <property type="project" value="InterPro"/>
</dbReference>
<evidence type="ECO:0000256" key="5">
    <source>
        <dbReference type="ARBA" id="ARBA00023134"/>
    </source>
</evidence>
<evidence type="ECO:0000313" key="11">
    <source>
        <dbReference type="EMBL" id="TMQ73883.1"/>
    </source>
</evidence>
<name>A0A538UDC8_UNCEI</name>
<comment type="catalytic activity">
    <reaction evidence="7">
        <text>a 3'-end 3'-phospho-ribonucleotide-RNA + a 5'-end dephospho-ribonucleoside-RNA + GTP = a ribonucleotidyl-ribonucleotide-RNA + GMP + diphosphate</text>
        <dbReference type="Rhea" id="RHEA:68076"/>
        <dbReference type="Rhea" id="RHEA-COMP:10463"/>
        <dbReference type="Rhea" id="RHEA-COMP:13936"/>
        <dbReference type="Rhea" id="RHEA-COMP:17355"/>
        <dbReference type="ChEBI" id="CHEBI:33019"/>
        <dbReference type="ChEBI" id="CHEBI:37565"/>
        <dbReference type="ChEBI" id="CHEBI:58115"/>
        <dbReference type="ChEBI" id="CHEBI:83062"/>
        <dbReference type="ChEBI" id="CHEBI:138284"/>
        <dbReference type="ChEBI" id="CHEBI:173118"/>
        <dbReference type="EC" id="6.5.1.8"/>
    </reaction>
</comment>
<evidence type="ECO:0000256" key="3">
    <source>
        <dbReference type="ARBA" id="ARBA00022741"/>
    </source>
</evidence>
<dbReference type="InterPro" id="IPR036025">
    <property type="entry name" value="RtcB-like_sf"/>
</dbReference>
<dbReference type="GO" id="GO:0003972">
    <property type="term" value="F:RNA ligase (ATP) activity"/>
    <property type="evidence" value="ECO:0007669"/>
    <property type="project" value="TreeGrafter"/>
</dbReference>
<proteinExistence type="inferred from homology"/>
<reference evidence="11 12" key="1">
    <citation type="journal article" date="2019" name="Nat. Microbiol.">
        <title>Mediterranean grassland soil C-N compound turnover is dependent on rainfall and depth, and is mediated by genomically divergent microorganisms.</title>
        <authorList>
            <person name="Diamond S."/>
            <person name="Andeer P.F."/>
            <person name="Li Z."/>
            <person name="Crits-Christoph A."/>
            <person name="Burstein D."/>
            <person name="Anantharaman K."/>
            <person name="Lane K.R."/>
            <person name="Thomas B.C."/>
            <person name="Pan C."/>
            <person name="Northen T.R."/>
            <person name="Banfield J.F."/>
        </authorList>
    </citation>
    <scope>NUCLEOTIDE SEQUENCE [LARGE SCALE GENOMIC DNA]</scope>
    <source>
        <strain evidence="11">WS_11</strain>
    </source>
</reference>
<dbReference type="GO" id="GO:0046872">
    <property type="term" value="F:metal ion binding"/>
    <property type="evidence" value="ECO:0007669"/>
    <property type="project" value="UniProtKB-UniRule"/>
</dbReference>
<comment type="subunit">
    <text evidence="10">Monomer.</text>
</comment>
<comment type="caution">
    <text evidence="11">The sequence shown here is derived from an EMBL/GenBank/DDBJ whole genome shotgun (WGS) entry which is preliminary data.</text>
</comment>
<evidence type="ECO:0000256" key="2">
    <source>
        <dbReference type="ARBA" id="ARBA00022723"/>
    </source>
</evidence>
<dbReference type="PANTHER" id="PTHR11118">
    <property type="entry name" value="RNA-SPLICING LIGASE RTCB HOMOLOG"/>
    <property type="match status" value="1"/>
</dbReference>
<sequence>MGALLHETATAPAGSRLHLLGMAGAGRPSRRVLDLLQEIAALPYVESVLALPDLHLKPHMETPSSLAITTTGTLVPEFTSVAVNDGMGVLLTDLDVRDMTRERIERVLTQIGRQAGAHPFDLNRYSLDAPGLEAAALRGASGVLARYGLEPQVLERVESRGCEPVPVAPGRWREAVPWWLLHTRAGRAEMGLNFGGNHFLELQAISEVLDPGAARSHGLAPGRVVVMYHLGPGPFGGNLLHHYVRREKQSRARAPFFLLSRLVFHARRGWRRPWPEVWRDHFRRNRWTALAEDSEGGLAFRQALALALNVGFAYRMATVAAVRDAVHEALSPRLNVELLVDASHNLLRREPWDQGWAWVARHNACAVTPGRLAIVAGEHDLPSLLAVGGREAAPGLHSHDHGAGTLIAAWRRDGRLTPSRDRTLRLRMGRGRGARLRQRREVPVWDPDPVDRLVGCLAAHGIVHPVARLRPLGTLKN</sequence>
<evidence type="ECO:0000256" key="8">
    <source>
        <dbReference type="PIRSR" id="PIRSR601233-2"/>
    </source>
</evidence>
<evidence type="ECO:0000256" key="6">
    <source>
        <dbReference type="ARBA" id="ARBA00023211"/>
    </source>
</evidence>
<feature type="binding site" evidence="9">
    <location>
        <position position="198"/>
    </location>
    <ligand>
        <name>Mn(2+)</name>
        <dbReference type="ChEBI" id="CHEBI:29035"/>
        <label>1</label>
    </ligand>
</feature>
<keyword evidence="6 9" id="KW-0464">Manganese</keyword>
<keyword evidence="4" id="KW-0692">RNA repair</keyword>
<dbReference type="PANTHER" id="PTHR11118:SF1">
    <property type="entry name" value="RNA-SPLICING LIGASE RTCB HOMOLOG"/>
    <property type="match status" value="1"/>
</dbReference>
<keyword evidence="2 9" id="KW-0479">Metal-binding</keyword>
<protein>
    <recommendedName>
        <fullName evidence="10">tRNA-splicing ligase RtcB</fullName>
        <ecNumber evidence="10">6.5.1.-</ecNumber>
    </recommendedName>
</protein>
<evidence type="ECO:0000256" key="9">
    <source>
        <dbReference type="PIRSR" id="PIRSR601233-3"/>
    </source>
</evidence>
<evidence type="ECO:0000256" key="7">
    <source>
        <dbReference type="ARBA" id="ARBA00047746"/>
    </source>
</evidence>
<dbReference type="GO" id="GO:0170057">
    <property type="term" value="F:RNA ligase (GTP) activity"/>
    <property type="evidence" value="ECO:0007669"/>
    <property type="project" value="UniProtKB-EC"/>
</dbReference>
<evidence type="ECO:0000256" key="1">
    <source>
        <dbReference type="ARBA" id="ARBA00022598"/>
    </source>
</evidence>
<keyword evidence="3 8" id="KW-0547">Nucleotide-binding</keyword>
<comment type="cofactor">
    <cofactor evidence="9 10">
        <name>Mn(2+)</name>
        <dbReference type="ChEBI" id="CHEBI:29035"/>
    </cofactor>
    <text evidence="9 10">Binds 2 manganese ions per subunit.</text>
</comment>
<feature type="binding site" evidence="8">
    <location>
        <begin position="197"/>
        <end position="201"/>
    </location>
    <ligand>
        <name>GMP</name>
        <dbReference type="ChEBI" id="CHEBI:58115"/>
    </ligand>
</feature>
<feature type="binding site" evidence="9">
    <location>
        <position position="229"/>
    </location>
    <ligand>
        <name>Mn(2+)</name>
        <dbReference type="ChEBI" id="CHEBI:29035"/>
        <label>2</label>
    </ligand>
</feature>
<evidence type="ECO:0000256" key="10">
    <source>
        <dbReference type="RuleBase" id="RU371113"/>
    </source>
</evidence>
<feature type="binding site" evidence="8">
    <location>
        <begin position="344"/>
        <end position="345"/>
    </location>
    <ligand>
        <name>GMP</name>
        <dbReference type="ChEBI" id="CHEBI:58115"/>
    </ligand>
</feature>
<gene>
    <name evidence="10" type="primary">rtcB</name>
    <name evidence="11" type="ORF">E6K81_02390</name>
</gene>
<dbReference type="Proteomes" id="UP000319771">
    <property type="component" value="Unassembled WGS sequence"/>
</dbReference>
<comment type="similarity">
    <text evidence="10">Belongs to the RtcB family.</text>
</comment>
<evidence type="ECO:0000313" key="12">
    <source>
        <dbReference type="Proteomes" id="UP000319771"/>
    </source>
</evidence>
<keyword evidence="5 8" id="KW-0342">GTP-binding</keyword>
<organism evidence="11 12">
    <name type="scientific">Eiseniibacteriota bacterium</name>
    <dbReference type="NCBI Taxonomy" id="2212470"/>
    <lineage>
        <taxon>Bacteria</taxon>
        <taxon>Candidatus Eiseniibacteriota</taxon>
    </lineage>
</organism>
<feature type="binding site" evidence="9">
    <location>
        <position position="344"/>
    </location>
    <ligand>
        <name>Mn(2+)</name>
        <dbReference type="ChEBI" id="CHEBI:29035"/>
        <label>2</label>
    </ligand>
</feature>
<keyword evidence="1 10" id="KW-0436">Ligase</keyword>
<dbReference type="EMBL" id="VBPB01000034">
    <property type="protein sequence ID" value="TMQ73883.1"/>
    <property type="molecule type" value="Genomic_DNA"/>
</dbReference>